<sequence length="80" mass="8854">MLRLDLPQPGFAPAHEFIDQAPVVGLEPIELALELDGAFSLLGGFVLLLPRLLPHANRHESGDNVGDEKSDNERRHGRFM</sequence>
<evidence type="ECO:0000313" key="3">
    <source>
        <dbReference type="Proteomes" id="UP000323505"/>
    </source>
</evidence>
<evidence type="ECO:0000313" key="2">
    <source>
        <dbReference type="EMBL" id="TYK44573.1"/>
    </source>
</evidence>
<proteinExistence type="predicted"/>
<feature type="region of interest" description="Disordered" evidence="1">
    <location>
        <begin position="56"/>
        <end position="80"/>
    </location>
</feature>
<name>A0A5D3F8N6_9ACTN</name>
<organism evidence="2 3">
    <name type="scientific">Actinomadura decatromicini</name>
    <dbReference type="NCBI Taxonomy" id="2604572"/>
    <lineage>
        <taxon>Bacteria</taxon>
        <taxon>Bacillati</taxon>
        <taxon>Actinomycetota</taxon>
        <taxon>Actinomycetes</taxon>
        <taxon>Streptosporangiales</taxon>
        <taxon>Thermomonosporaceae</taxon>
        <taxon>Actinomadura</taxon>
    </lineage>
</organism>
<evidence type="ECO:0000256" key="1">
    <source>
        <dbReference type="SAM" id="MobiDB-lite"/>
    </source>
</evidence>
<dbReference type="EMBL" id="VSRQ01000008">
    <property type="protein sequence ID" value="TYK44573.1"/>
    <property type="molecule type" value="Genomic_DNA"/>
</dbReference>
<comment type="caution">
    <text evidence="2">The sequence shown here is derived from an EMBL/GenBank/DDBJ whole genome shotgun (WGS) entry which is preliminary data.</text>
</comment>
<feature type="compositionally biased region" description="Basic and acidic residues" evidence="1">
    <location>
        <begin position="57"/>
        <end position="74"/>
    </location>
</feature>
<keyword evidence="3" id="KW-1185">Reference proteome</keyword>
<accession>A0A5D3F8N6</accession>
<dbReference type="AlphaFoldDB" id="A0A5D3F8N6"/>
<dbReference type="RefSeq" id="WP_148766793.1">
    <property type="nucleotide sequence ID" value="NZ_VSRQ01000008.1"/>
</dbReference>
<reference evidence="2 3" key="1">
    <citation type="submission" date="2019-08" db="EMBL/GenBank/DDBJ databases">
        <title>Actinomadura sp. nov. CYP1-5 isolated from mountain soil.</title>
        <authorList>
            <person name="Songsumanus A."/>
            <person name="Kuncharoen N."/>
            <person name="Kudo T."/>
            <person name="Yuki M."/>
            <person name="Igarashi Y."/>
            <person name="Tanasupawat S."/>
        </authorList>
    </citation>
    <scope>NUCLEOTIDE SEQUENCE [LARGE SCALE GENOMIC DNA]</scope>
    <source>
        <strain evidence="2 3">CYP1-5</strain>
    </source>
</reference>
<protein>
    <submittedName>
        <fullName evidence="2">Uncharacterized protein</fullName>
    </submittedName>
</protein>
<gene>
    <name evidence="2" type="ORF">FXF68_34510</name>
</gene>
<dbReference type="Proteomes" id="UP000323505">
    <property type="component" value="Unassembled WGS sequence"/>
</dbReference>